<keyword evidence="2" id="KW-0472">Membrane</keyword>
<feature type="transmembrane region" description="Helical" evidence="2">
    <location>
        <begin position="75"/>
        <end position="98"/>
    </location>
</feature>
<dbReference type="AlphaFoldDB" id="A0A8J7P713"/>
<keyword evidence="2" id="KW-1133">Transmembrane helix</keyword>
<feature type="compositionally biased region" description="Basic residues" evidence="1">
    <location>
        <begin position="163"/>
        <end position="182"/>
    </location>
</feature>
<feature type="compositionally biased region" description="Basic and acidic residues" evidence="1">
    <location>
        <begin position="136"/>
        <end position="157"/>
    </location>
</feature>
<proteinExistence type="predicted"/>
<evidence type="ECO:0000313" key="4">
    <source>
        <dbReference type="Proteomes" id="UP000664277"/>
    </source>
</evidence>
<name>A0A8J7P713_9BACT</name>
<accession>A0A8J7P713</accession>
<reference evidence="3" key="1">
    <citation type="submission" date="2021-02" db="EMBL/GenBank/DDBJ databases">
        <title>Genome-Resolved Metagenomics of a Microbial Community Performing Photosynthetic Biological Nutrient Removal.</title>
        <authorList>
            <person name="Mcdaniel E.A."/>
        </authorList>
    </citation>
    <scope>NUCLEOTIDE SEQUENCE</scope>
    <source>
        <strain evidence="3">UWPOB_OBS1</strain>
    </source>
</reference>
<feature type="region of interest" description="Disordered" evidence="1">
    <location>
        <begin position="132"/>
        <end position="182"/>
    </location>
</feature>
<dbReference type="Proteomes" id="UP000664277">
    <property type="component" value="Unassembled WGS sequence"/>
</dbReference>
<protein>
    <recommendedName>
        <fullName evidence="5">Zinc ribbon domain-containing protein</fullName>
    </recommendedName>
</protein>
<sequence length="182" mass="19645">MSGSCPYCGAKLNYGIKFCVVCGRPIQGGDVGRIGGGMKTGIRPADVTRRLEDLMTAARFKRSKRQVNLDQQVHFFSLNVFSIVTGVALLFCAVKLSLDGGFITKENKMVAPITKMLTDMGADKVNLKNGTFAGGKAEDKSATDKKNADKKATEKKTTAQSSKKTRSSKKSKKKAVKKNTAE</sequence>
<evidence type="ECO:0000256" key="1">
    <source>
        <dbReference type="SAM" id="MobiDB-lite"/>
    </source>
</evidence>
<evidence type="ECO:0000256" key="2">
    <source>
        <dbReference type="SAM" id="Phobius"/>
    </source>
</evidence>
<keyword evidence="2" id="KW-0812">Transmembrane</keyword>
<evidence type="ECO:0000313" key="3">
    <source>
        <dbReference type="EMBL" id="MBN8659344.1"/>
    </source>
</evidence>
<comment type="caution">
    <text evidence="3">The sequence shown here is derived from an EMBL/GenBank/DDBJ whole genome shotgun (WGS) entry which is preliminary data.</text>
</comment>
<organism evidence="3 4">
    <name type="scientific">Candidatus Obscuribacter phosphatis</name>
    <dbReference type="NCBI Taxonomy" id="1906157"/>
    <lineage>
        <taxon>Bacteria</taxon>
        <taxon>Bacillati</taxon>
        <taxon>Candidatus Melainabacteria</taxon>
        <taxon>Candidatus Obscuribacterales</taxon>
        <taxon>Candidatus Obscuribacteraceae</taxon>
        <taxon>Candidatus Obscuribacter</taxon>
    </lineage>
</organism>
<evidence type="ECO:0008006" key="5">
    <source>
        <dbReference type="Google" id="ProtNLM"/>
    </source>
</evidence>
<gene>
    <name evidence="3" type="ORF">J0M35_03200</name>
</gene>
<dbReference type="EMBL" id="JAFLCK010000003">
    <property type="protein sequence ID" value="MBN8659344.1"/>
    <property type="molecule type" value="Genomic_DNA"/>
</dbReference>